<dbReference type="GeneID" id="8246896"/>
<protein>
    <recommendedName>
        <fullName evidence="1">peptidylprolyl isomerase</fullName>
        <ecNumber evidence="1">5.2.1.8</ecNumber>
    </recommendedName>
</protein>
<dbReference type="Pfam" id="PF00254">
    <property type="entry name" value="FKBP_C"/>
    <property type="match status" value="1"/>
</dbReference>
<evidence type="ECO:0000313" key="4">
    <source>
        <dbReference type="EMBL" id="ACO70156.1"/>
    </source>
</evidence>
<dbReference type="eggNOG" id="KOG0552">
    <property type="taxonomic scope" value="Eukaryota"/>
</dbReference>
<dbReference type="AlphaFoldDB" id="C1FHT4"/>
<dbReference type="KEGG" id="mis:MICPUN_72144"/>
<dbReference type="GO" id="GO:0009507">
    <property type="term" value="C:chloroplast"/>
    <property type="evidence" value="ECO:0007669"/>
    <property type="project" value="TreeGrafter"/>
</dbReference>
<evidence type="ECO:0000259" key="3">
    <source>
        <dbReference type="PROSITE" id="PS50059"/>
    </source>
</evidence>
<dbReference type="STRING" id="296587.C1FHT4"/>
<feature type="non-terminal residue" evidence="4">
    <location>
        <position position="1"/>
    </location>
</feature>
<dbReference type="OMA" id="CAVLHNS"/>
<reference evidence="4 5" key="1">
    <citation type="journal article" date="2009" name="Science">
        <title>Green evolution and dynamic adaptations revealed by genomes of the marine picoeukaryotes Micromonas.</title>
        <authorList>
            <person name="Worden A.Z."/>
            <person name="Lee J.H."/>
            <person name="Mock T."/>
            <person name="Rouze P."/>
            <person name="Simmons M.P."/>
            <person name="Aerts A.L."/>
            <person name="Allen A.E."/>
            <person name="Cuvelier M.L."/>
            <person name="Derelle E."/>
            <person name="Everett M.V."/>
            <person name="Foulon E."/>
            <person name="Grimwood J."/>
            <person name="Gundlach H."/>
            <person name="Henrissat B."/>
            <person name="Napoli C."/>
            <person name="McDonald S.M."/>
            <person name="Parker M.S."/>
            <person name="Rombauts S."/>
            <person name="Salamov A."/>
            <person name="Von Dassow P."/>
            <person name="Badger J.H."/>
            <person name="Coutinho P.M."/>
            <person name="Demir E."/>
            <person name="Dubchak I."/>
            <person name="Gentemann C."/>
            <person name="Eikrem W."/>
            <person name="Gready J.E."/>
            <person name="John U."/>
            <person name="Lanier W."/>
            <person name="Lindquist E.A."/>
            <person name="Lucas S."/>
            <person name="Mayer K.F."/>
            <person name="Moreau H."/>
            <person name="Not F."/>
            <person name="Otillar R."/>
            <person name="Panaud O."/>
            <person name="Pangilinan J."/>
            <person name="Paulsen I."/>
            <person name="Piegu B."/>
            <person name="Poliakov A."/>
            <person name="Robbens S."/>
            <person name="Schmutz J."/>
            <person name="Toulza E."/>
            <person name="Wyss T."/>
            <person name="Zelensky A."/>
            <person name="Zhou K."/>
            <person name="Armbrust E.V."/>
            <person name="Bhattacharya D."/>
            <person name="Goodenough U.W."/>
            <person name="Van de Peer Y."/>
            <person name="Grigoriev I.V."/>
        </authorList>
    </citation>
    <scope>NUCLEOTIDE SEQUENCE [LARGE SCALE GENOMIC DNA]</scope>
    <source>
        <strain evidence="5">RCC299 / NOUM17</strain>
    </source>
</reference>
<dbReference type="SUPFAM" id="SSF54534">
    <property type="entry name" value="FKBP-like"/>
    <property type="match status" value="1"/>
</dbReference>
<keyword evidence="2" id="KW-1133">Transmembrane helix</keyword>
<dbReference type="GO" id="GO:0003755">
    <property type="term" value="F:peptidyl-prolyl cis-trans isomerase activity"/>
    <property type="evidence" value="ECO:0007669"/>
    <property type="project" value="UniProtKB-KW"/>
</dbReference>
<dbReference type="RefSeq" id="XP_002508898.1">
    <property type="nucleotide sequence ID" value="XM_002508852.1"/>
</dbReference>
<evidence type="ECO:0000313" key="5">
    <source>
        <dbReference type="Proteomes" id="UP000002009"/>
    </source>
</evidence>
<evidence type="ECO:0000256" key="2">
    <source>
        <dbReference type="SAM" id="Phobius"/>
    </source>
</evidence>
<evidence type="ECO:0000256" key="1">
    <source>
        <dbReference type="PROSITE-ProRule" id="PRU00277"/>
    </source>
</evidence>
<dbReference type="InterPro" id="IPR053111">
    <property type="entry name" value="Chloro_FKBP-type_PPIase"/>
</dbReference>
<feature type="domain" description="PPIase FKBP-type" evidence="3">
    <location>
        <begin position="82"/>
        <end position="176"/>
    </location>
</feature>
<dbReference type="PROSITE" id="PS50059">
    <property type="entry name" value="FKBP_PPIASE"/>
    <property type="match status" value="1"/>
</dbReference>
<dbReference type="InterPro" id="IPR001179">
    <property type="entry name" value="PPIase_FKBP_dom"/>
</dbReference>
<sequence>RRADSTDAVATFLTRRFGIAGGLAWLGVLTFGVVSEQLKTRREVREARENTKDVANAKEVTTASGLRYTDLRVGGGEVPRNGYLLAANLVATIDGTGDVVLDTRRTNRQVIFTFGKPQGPFTRGVMEAVGSMRQGGRRIVLVPPELGFGDEEVRLQDGTVPAGATVRYDLELTRVSVPPS</sequence>
<accession>C1FHT4</accession>
<organism evidence="4 5">
    <name type="scientific">Micromonas commoda (strain RCC299 / NOUM17 / CCMP2709)</name>
    <name type="common">Picoplanktonic green alga</name>
    <dbReference type="NCBI Taxonomy" id="296587"/>
    <lineage>
        <taxon>Eukaryota</taxon>
        <taxon>Viridiplantae</taxon>
        <taxon>Chlorophyta</taxon>
        <taxon>Mamiellophyceae</taxon>
        <taxon>Mamiellales</taxon>
        <taxon>Mamiellaceae</taxon>
        <taxon>Micromonas</taxon>
    </lineage>
</organism>
<name>C1FHT4_MICCC</name>
<keyword evidence="2" id="KW-0472">Membrane</keyword>
<dbReference type="PANTHER" id="PTHR47598:SF1">
    <property type="entry name" value="PEPTIDYL-PROLYL CIS-TRANS ISOMERASE FKBP17-2, CHLOROPLASTIC"/>
    <property type="match status" value="1"/>
</dbReference>
<dbReference type="Gene3D" id="3.10.50.40">
    <property type="match status" value="1"/>
</dbReference>
<dbReference type="EMBL" id="CP001576">
    <property type="protein sequence ID" value="ACO70156.1"/>
    <property type="molecule type" value="Genomic_DNA"/>
</dbReference>
<keyword evidence="1" id="KW-0697">Rotamase</keyword>
<gene>
    <name evidence="4" type="ORF">MICPUN_72144</name>
</gene>
<proteinExistence type="predicted"/>
<dbReference type="InParanoid" id="C1FHT4"/>
<keyword evidence="2" id="KW-0812">Transmembrane</keyword>
<keyword evidence="1" id="KW-0413">Isomerase</keyword>
<comment type="catalytic activity">
    <reaction evidence="1">
        <text>[protein]-peptidylproline (omega=180) = [protein]-peptidylproline (omega=0)</text>
        <dbReference type="Rhea" id="RHEA:16237"/>
        <dbReference type="Rhea" id="RHEA-COMP:10747"/>
        <dbReference type="Rhea" id="RHEA-COMP:10748"/>
        <dbReference type="ChEBI" id="CHEBI:83833"/>
        <dbReference type="ChEBI" id="CHEBI:83834"/>
        <dbReference type="EC" id="5.2.1.8"/>
    </reaction>
</comment>
<dbReference type="OrthoDB" id="498507at2759"/>
<keyword evidence="5" id="KW-1185">Reference proteome</keyword>
<dbReference type="InterPro" id="IPR046357">
    <property type="entry name" value="PPIase_dom_sf"/>
</dbReference>
<dbReference type="PANTHER" id="PTHR47598">
    <property type="entry name" value="PEPTIDYL-PROLYL CIS-TRANS ISOMERASE FKBP17-2, CHLOROPLASTIC"/>
    <property type="match status" value="1"/>
</dbReference>
<feature type="transmembrane region" description="Helical" evidence="2">
    <location>
        <begin position="17"/>
        <end position="35"/>
    </location>
</feature>
<dbReference type="Proteomes" id="UP000002009">
    <property type="component" value="Chromosome 10"/>
</dbReference>
<dbReference type="FunCoup" id="C1FHT4">
    <property type="interactions" value="489"/>
</dbReference>
<dbReference type="EC" id="5.2.1.8" evidence="1"/>